<dbReference type="AlphaFoldDB" id="W9DZ42"/>
<proteinExistence type="predicted"/>
<gene>
    <name evidence="3" type="ORF">ActroDRAFT_0089</name>
</gene>
<comment type="caution">
    <text evidence="3">The sequence shown here is derived from an EMBL/GenBank/DDBJ whole genome shotgun (WGS) entry which is preliminary data.</text>
</comment>
<evidence type="ECO:0000313" key="4">
    <source>
        <dbReference type="Proteomes" id="UP000019485"/>
    </source>
</evidence>
<evidence type="ECO:0000313" key="3">
    <source>
        <dbReference type="EMBL" id="ETA71068.1"/>
    </source>
</evidence>
<reference evidence="3 4" key="1">
    <citation type="submission" date="2013-08" db="EMBL/GenBank/DDBJ databases">
        <authorList>
            <consortium name="DOE Joint Genome Institute"/>
            <person name="Eisen J."/>
            <person name="Huntemann M."/>
            <person name="Han J."/>
            <person name="Chen A."/>
            <person name="Kyrpides N."/>
            <person name="Mavromatis K."/>
            <person name="Markowitz V."/>
            <person name="Palaniappan K."/>
            <person name="Ivanova N."/>
            <person name="Schaumberg A."/>
            <person name="Pati A."/>
            <person name="Liolios K."/>
            <person name="Nordberg H.P."/>
            <person name="Cantor M.N."/>
            <person name="Hua S.X."/>
            <person name="Woyke T."/>
        </authorList>
    </citation>
    <scope>NUCLEOTIDE SEQUENCE [LARGE SCALE GENOMIC DNA]</scope>
    <source>
        <strain evidence="3 4">DSM 44927</strain>
    </source>
</reference>
<accession>W9DZ42</accession>
<organism evidence="3 4">
    <name type="scientific">Actinospica robiniae DSM 44927</name>
    <dbReference type="NCBI Taxonomy" id="479430"/>
    <lineage>
        <taxon>Bacteria</taxon>
        <taxon>Bacillati</taxon>
        <taxon>Actinomycetota</taxon>
        <taxon>Actinomycetes</taxon>
        <taxon>Catenulisporales</taxon>
        <taxon>Actinospicaceae</taxon>
        <taxon>Actinospica</taxon>
    </lineage>
</organism>
<name>W9DZ42_9ACTN</name>
<feature type="transmembrane region" description="Helical" evidence="2">
    <location>
        <begin position="95"/>
        <end position="113"/>
    </location>
</feature>
<evidence type="ECO:0000256" key="1">
    <source>
        <dbReference type="SAM" id="MobiDB-lite"/>
    </source>
</evidence>
<keyword evidence="2" id="KW-0812">Transmembrane</keyword>
<sequence length="278" mass="29219">MRFNSPPGWPQPPEGWTPPPGWRPDPSWPEPPSGWRMWVGDDERPGTSFAPQRSTTMPWYGRTRYVTLLLIFVFPVGLVLLWLRGDWSVRRRGLISGATAVWALILLMTGTTSTPPTTVSLSPAAGQNSTSPIATAATTAVAPSQSPSALPSPSAVKPSPSKAAASTTQATHAATTHAATTKAPTTKTPTTHAATTQAAAEKSTCGAPKNPYGYSFCGTGGHLTSPASDVCSYFQCIASFWNGKGYMVECNDGDFSMSGGIRGACSDHQGVEQAVFSG</sequence>
<keyword evidence="4" id="KW-1185">Reference proteome</keyword>
<evidence type="ECO:0000256" key="2">
    <source>
        <dbReference type="SAM" id="Phobius"/>
    </source>
</evidence>
<keyword evidence="2" id="KW-0472">Membrane</keyword>
<dbReference type="Proteomes" id="UP000019485">
    <property type="component" value="Unassembled WGS sequence"/>
</dbReference>
<dbReference type="HOGENOM" id="CLU_999775_0_0_11"/>
<feature type="region of interest" description="Disordered" evidence="1">
    <location>
        <begin position="137"/>
        <end position="192"/>
    </location>
</feature>
<feature type="compositionally biased region" description="Pro residues" evidence="1">
    <location>
        <begin position="7"/>
        <end position="32"/>
    </location>
</feature>
<dbReference type="EMBL" id="AZAN01000001">
    <property type="protein sequence ID" value="ETA71068.1"/>
    <property type="molecule type" value="Genomic_DNA"/>
</dbReference>
<keyword evidence="2" id="KW-1133">Transmembrane helix</keyword>
<protein>
    <submittedName>
        <fullName evidence="3">Uncharacterized protein</fullName>
    </submittedName>
</protein>
<feature type="transmembrane region" description="Helical" evidence="2">
    <location>
        <begin position="65"/>
        <end position="83"/>
    </location>
</feature>
<feature type="region of interest" description="Disordered" evidence="1">
    <location>
        <begin position="1"/>
        <end position="50"/>
    </location>
</feature>